<organism evidence="2 3">
    <name type="scientific">Paenibacillus oceani</name>
    <dbReference type="NCBI Taxonomy" id="2772510"/>
    <lineage>
        <taxon>Bacteria</taxon>
        <taxon>Bacillati</taxon>
        <taxon>Bacillota</taxon>
        <taxon>Bacilli</taxon>
        <taxon>Bacillales</taxon>
        <taxon>Paenibacillaceae</taxon>
        <taxon>Paenibacillus</taxon>
    </lineage>
</organism>
<evidence type="ECO:0000313" key="3">
    <source>
        <dbReference type="Proteomes" id="UP000639396"/>
    </source>
</evidence>
<dbReference type="SUPFAM" id="SSF53850">
    <property type="entry name" value="Periplasmic binding protein-like II"/>
    <property type="match status" value="1"/>
</dbReference>
<evidence type="ECO:0000256" key="1">
    <source>
        <dbReference type="SAM" id="SignalP"/>
    </source>
</evidence>
<dbReference type="EMBL" id="JACXJA010000032">
    <property type="protein sequence ID" value="MBD2864759.1"/>
    <property type="molecule type" value="Genomic_DNA"/>
</dbReference>
<protein>
    <submittedName>
        <fullName evidence="2">Sugar ABC transporter substrate-binding protein</fullName>
    </submittedName>
</protein>
<dbReference type="Gene3D" id="3.40.190.10">
    <property type="entry name" value="Periplasmic binding protein-like II"/>
    <property type="match status" value="2"/>
</dbReference>
<dbReference type="PROSITE" id="PS51257">
    <property type="entry name" value="PROKAR_LIPOPROTEIN"/>
    <property type="match status" value="1"/>
</dbReference>
<name>A0A927CC64_9BACL</name>
<dbReference type="Pfam" id="PF01547">
    <property type="entry name" value="SBP_bac_1"/>
    <property type="match status" value="1"/>
</dbReference>
<gene>
    <name evidence="2" type="ORF">IDH45_22520</name>
</gene>
<dbReference type="PANTHER" id="PTHR43649">
    <property type="entry name" value="ARABINOSE-BINDING PROTEIN-RELATED"/>
    <property type="match status" value="1"/>
</dbReference>
<dbReference type="InterPro" id="IPR050490">
    <property type="entry name" value="Bact_solute-bd_prot1"/>
</dbReference>
<dbReference type="InterPro" id="IPR006059">
    <property type="entry name" value="SBP"/>
</dbReference>
<keyword evidence="1" id="KW-0732">Signal</keyword>
<evidence type="ECO:0000313" key="2">
    <source>
        <dbReference type="EMBL" id="MBD2864759.1"/>
    </source>
</evidence>
<accession>A0A927CC64</accession>
<proteinExistence type="predicted"/>
<feature type="chain" id="PRO_5039160146" evidence="1">
    <location>
        <begin position="20"/>
        <end position="441"/>
    </location>
</feature>
<reference evidence="2" key="1">
    <citation type="submission" date="2020-09" db="EMBL/GenBank/DDBJ databases">
        <title>A novel bacterium of genus Paenibacillus, isolated from South China Sea.</title>
        <authorList>
            <person name="Huang H."/>
            <person name="Mo K."/>
            <person name="Hu Y."/>
        </authorList>
    </citation>
    <scope>NUCLEOTIDE SEQUENCE</scope>
    <source>
        <strain evidence="2">IB182363</strain>
    </source>
</reference>
<comment type="caution">
    <text evidence="2">The sequence shown here is derived from an EMBL/GenBank/DDBJ whole genome shotgun (WGS) entry which is preliminary data.</text>
</comment>
<dbReference type="CDD" id="cd13585">
    <property type="entry name" value="PBP2_TMBP_like"/>
    <property type="match status" value="1"/>
</dbReference>
<feature type="signal peptide" evidence="1">
    <location>
        <begin position="1"/>
        <end position="19"/>
    </location>
</feature>
<dbReference type="PANTHER" id="PTHR43649:SF12">
    <property type="entry name" value="DIACETYLCHITOBIOSE BINDING PROTEIN DASA"/>
    <property type="match status" value="1"/>
</dbReference>
<keyword evidence="3" id="KW-1185">Reference proteome</keyword>
<sequence>MRKLSFRVYLTIAILSLLAAWTAGCRGDGGQPGFPGSDGLGESLLGRSITVYMGNSPAADAIRALLPEFEAKTGLKVDLTSFTNEQLSQRLSVQFAAGSANPDVFMLRPLEELRSFGVSGTLEPLNRFVNGDAGYDFADFSQVAIESVTLDGSIAAMPLSTEQQILYYRKDLLEEAGLSVPRTLDELEAAARALHDPAGGVYGFVARGQRNALVTQLSSFLYSEGGDFQQNGMAAINTPEAVRGIGRYVTMLKRYGPSGVFNMGWQQAAGLFSQGKAAFYTDASAIYSIAIGSEQSSIKDKVGFATFPAGQAGARPYSITAWGLGMNVASDRKEAAWQFIRWATSKDIVMKTQQLGNPGARQSVWSDPHGMSGFPESYIAVVTESMRIGVGHDRPKVVDVGAARDLIGDIVVQGLLDEDIQAAADKANRDFQALIDKERSP</sequence>
<dbReference type="AlphaFoldDB" id="A0A927CC64"/>
<dbReference type="Proteomes" id="UP000639396">
    <property type="component" value="Unassembled WGS sequence"/>
</dbReference>